<dbReference type="InterPro" id="IPR011059">
    <property type="entry name" value="Metal-dep_hydrolase_composite"/>
</dbReference>
<name>A0A7G9TAS7_PSEMX</name>
<gene>
    <name evidence="3" type="ORF">IAE60_14920</name>
</gene>
<dbReference type="InterPro" id="IPR006680">
    <property type="entry name" value="Amidohydro-rel"/>
</dbReference>
<dbReference type="InterPro" id="IPR032466">
    <property type="entry name" value="Metal_Hydrolase"/>
</dbReference>
<evidence type="ECO:0000256" key="1">
    <source>
        <dbReference type="SAM" id="SignalP"/>
    </source>
</evidence>
<dbReference type="SUPFAM" id="SSF51338">
    <property type="entry name" value="Composite domain of metallo-dependent hydrolases"/>
    <property type="match status" value="1"/>
</dbReference>
<evidence type="ECO:0000259" key="2">
    <source>
        <dbReference type="Pfam" id="PF01979"/>
    </source>
</evidence>
<keyword evidence="3" id="KW-0378">Hydrolase</keyword>
<dbReference type="EMBL" id="CP060731">
    <property type="protein sequence ID" value="QNN77202.1"/>
    <property type="molecule type" value="Genomic_DNA"/>
</dbReference>
<dbReference type="AlphaFoldDB" id="A0A7G9TAS7"/>
<feature type="chain" id="PRO_5028808299" evidence="1">
    <location>
        <begin position="30"/>
        <end position="687"/>
    </location>
</feature>
<feature type="domain" description="Amidohydrolase-related" evidence="2">
    <location>
        <begin position="571"/>
        <end position="660"/>
    </location>
</feature>
<reference evidence="3 4" key="1">
    <citation type="submission" date="2020-08" db="EMBL/GenBank/DDBJ databases">
        <title>Streptomycin Non-resistant strain, P. mexicana.</title>
        <authorList>
            <person name="Ganesh-Kumar S."/>
            <person name="Zhe T."/>
            <person name="Yu Z."/>
            <person name="Min Y."/>
        </authorList>
    </citation>
    <scope>NUCLEOTIDE SEQUENCE [LARGE SCALE GENOMIC DNA]</scope>
    <source>
        <strain evidence="3 4">GTZY2</strain>
    </source>
</reference>
<protein>
    <submittedName>
        <fullName evidence="3">Amidohydrolase family protein</fullName>
    </submittedName>
</protein>
<accession>A0A7G9TAS7</accession>
<dbReference type="Gene3D" id="3.30.110.90">
    <property type="entry name" value="Amidohydrolase"/>
    <property type="match status" value="1"/>
</dbReference>
<keyword evidence="1" id="KW-0732">Signal</keyword>
<dbReference type="SUPFAM" id="SSF51556">
    <property type="entry name" value="Metallo-dependent hydrolases"/>
    <property type="match status" value="1"/>
</dbReference>
<dbReference type="PANTHER" id="PTHR43135">
    <property type="entry name" value="ALPHA-D-RIBOSE 1-METHYLPHOSPHONATE 5-TRIPHOSPHATE DIPHOSPHATASE"/>
    <property type="match status" value="1"/>
</dbReference>
<feature type="signal peptide" evidence="1">
    <location>
        <begin position="1"/>
        <end position="29"/>
    </location>
</feature>
<dbReference type="Gene3D" id="1.20.58.520">
    <property type="entry name" value="Amidohydrolase"/>
    <property type="match status" value="1"/>
</dbReference>
<proteinExistence type="predicted"/>
<dbReference type="PANTHER" id="PTHR43135:SF3">
    <property type="entry name" value="ALPHA-D-RIBOSE 1-METHYLPHOSPHONATE 5-TRIPHOSPHATE DIPHOSPHATASE"/>
    <property type="match status" value="1"/>
</dbReference>
<dbReference type="Pfam" id="PF01979">
    <property type="entry name" value="Amidohydro_1"/>
    <property type="match status" value="1"/>
</dbReference>
<organism evidence="3 4">
    <name type="scientific">Pseudoxanthomonas mexicana</name>
    <dbReference type="NCBI Taxonomy" id="128785"/>
    <lineage>
        <taxon>Bacteria</taxon>
        <taxon>Pseudomonadati</taxon>
        <taxon>Pseudomonadota</taxon>
        <taxon>Gammaproteobacteria</taxon>
        <taxon>Lysobacterales</taxon>
        <taxon>Lysobacteraceae</taxon>
        <taxon>Pseudoxanthomonas</taxon>
    </lineage>
</organism>
<evidence type="ECO:0000313" key="4">
    <source>
        <dbReference type="Proteomes" id="UP000515838"/>
    </source>
</evidence>
<sequence length="687" mass="74549">MRRAPLPENPVKPVLALCCALLLVPSALAAETLKYVALVDGGKKAGEQTVTTGDDGVTRVDFIFKDNGRGPELKEEYQLAADGTFQRYQVKGVSTFGAPVDETFTRDGDTGRWKSTSDAGTHTFTDTALYTPLGGTPATTSVALAALARRPDGKLPLVPSGTLTQRRLASMDISSGSQSRTVDLLALTGIGFTPSFVWVTREAQPRMFAYIYPGFLQLIEDGWQGTANTLEARQKIAEREALVALQQRLAHPLPGTTLIRNARVFDSEKALLGGPSDVVVRDGRIVSVSPAGQAEVDAQQVVDAGNRVLLPGLYDMHVHASSWEGGLHLAAGVTSARDMGNDNATLQQLMAEEKAGTLMHPRVIPAGYIEGQSPHSSQGGFVVKDLAGAKQAIDWYVDHGYPQIKIYNSFPKEILRDTTAYAHQRGIRVSGHVPAFMRAQDVVEQGYDEIQHINQVMLNFFVTPETDTRTLARFYLVADRTDGLDFDSKPVQDFIAELAKKQVVIDPTLATFEFLHQREGQLSPIVADVADHLPPDVQRSRRAAELDIPDDATGARYKRSFDKLVDFTGRMYRAGVPLVAGTDELPGFTLQRELELYVQAGLTPAQVLQVATWNGAKYSRTLDEAGSISPGKRADLVLVDGDPTVDIADVRKLALVIKGGQAYYPAEIHEALGIAPFAAPVKVQPAR</sequence>
<dbReference type="Gene3D" id="3.40.50.10910">
    <property type="entry name" value="Amidohydrolase"/>
    <property type="match status" value="1"/>
</dbReference>
<evidence type="ECO:0000313" key="3">
    <source>
        <dbReference type="EMBL" id="QNN77202.1"/>
    </source>
</evidence>
<dbReference type="GO" id="GO:0016810">
    <property type="term" value="F:hydrolase activity, acting on carbon-nitrogen (but not peptide) bonds"/>
    <property type="evidence" value="ECO:0007669"/>
    <property type="project" value="InterPro"/>
</dbReference>
<dbReference type="Proteomes" id="UP000515838">
    <property type="component" value="Chromosome"/>
</dbReference>
<dbReference type="Gene3D" id="2.30.40.10">
    <property type="entry name" value="Urease, subunit C, domain 1"/>
    <property type="match status" value="1"/>
</dbReference>
<dbReference type="InterPro" id="IPR051781">
    <property type="entry name" value="Metallo-dep_Hydrolase"/>
</dbReference>